<dbReference type="eggNOG" id="COG3679">
    <property type="taxonomic scope" value="Bacteria"/>
</dbReference>
<dbReference type="PANTHER" id="PTHR38448">
    <property type="entry name" value="REGULATORY PROTEIN YLBF-RELATED"/>
    <property type="match status" value="1"/>
</dbReference>
<reference evidence="2" key="1">
    <citation type="submission" date="2011-05" db="EMBL/GenBank/DDBJ databases">
        <title>Complete sequence of Desulfotomaculum ruminis DSM 2154.</title>
        <authorList>
            <person name="Lucas S."/>
            <person name="Copeland A."/>
            <person name="Lapidus A."/>
            <person name="Cheng J.-F."/>
            <person name="Goodwin L."/>
            <person name="Pitluck S."/>
            <person name="Lu M."/>
            <person name="Detter J.C."/>
            <person name="Han C."/>
            <person name="Tapia R."/>
            <person name="Land M."/>
            <person name="Hauser L."/>
            <person name="Kyrpides N."/>
            <person name="Ivanova N."/>
            <person name="Mikhailova N."/>
            <person name="Pagani I."/>
            <person name="Stams A.J.M."/>
            <person name="Plugge C.M."/>
            <person name="Muyzer G."/>
            <person name="Kuever J."/>
            <person name="Parshina S.N."/>
            <person name="Ivanova A.E."/>
            <person name="Nazina T.N."/>
            <person name="Brambilla E."/>
            <person name="Spring S."/>
            <person name="Klenk H.-P."/>
            <person name="Woyke T."/>
        </authorList>
    </citation>
    <scope>NUCLEOTIDE SEQUENCE [LARGE SCALE GENOMIC DNA]</scope>
    <source>
        <strain evidence="2">ATCC 23193 / DSM 2154 / NCIB 8452 / DL</strain>
    </source>
</reference>
<reference evidence="1 2" key="2">
    <citation type="journal article" date="2012" name="Stand. Genomic Sci.">
        <title>Complete genome sequence of the sulfate-reducing firmicute Desulfotomaculum ruminis type strain (DL(T)).</title>
        <authorList>
            <person name="Spring S."/>
            <person name="Visser M."/>
            <person name="Lu M."/>
            <person name="Copeland A."/>
            <person name="Lapidus A."/>
            <person name="Lucas S."/>
            <person name="Cheng J.F."/>
            <person name="Han C."/>
            <person name="Tapia R."/>
            <person name="Goodwin L.A."/>
            <person name="Pitluck S."/>
            <person name="Ivanova N."/>
            <person name="Land M."/>
            <person name="Hauser L."/>
            <person name="Larimer F."/>
            <person name="Rohde M."/>
            <person name="Goker M."/>
            <person name="Detter J.C."/>
            <person name="Kyrpides N.C."/>
            <person name="Woyke T."/>
            <person name="Schaap P.J."/>
            <person name="Plugge C.M."/>
            <person name="Muyzer G."/>
            <person name="Kuever J."/>
            <person name="Pereira I.A."/>
            <person name="Parshina S.N."/>
            <person name="Bernier-Latmani R."/>
            <person name="Stams A.J."/>
            <person name="Klenk H.P."/>
        </authorList>
    </citation>
    <scope>NUCLEOTIDE SEQUENCE [LARGE SCALE GENOMIC DNA]</scope>
    <source>
        <strain evidence="2">ATCC 23193 / DSM 2154 / NCIB 8452 / DL</strain>
    </source>
</reference>
<dbReference type="SUPFAM" id="SSF158622">
    <property type="entry name" value="YheA/YmcA-like"/>
    <property type="match status" value="1"/>
</dbReference>
<dbReference type="Pfam" id="PF06133">
    <property type="entry name" value="Com_YlbF"/>
    <property type="match status" value="1"/>
</dbReference>
<gene>
    <name evidence="1" type="ordered locus">Desru_3738</name>
</gene>
<evidence type="ECO:0000313" key="1">
    <source>
        <dbReference type="EMBL" id="AEG61938.1"/>
    </source>
</evidence>
<proteinExistence type="predicted"/>
<dbReference type="EMBL" id="CP002780">
    <property type="protein sequence ID" value="AEG61938.1"/>
    <property type="molecule type" value="Genomic_DNA"/>
</dbReference>
<dbReference type="KEGG" id="dru:Desru_3738"/>
<dbReference type="Gene3D" id="1.20.1500.10">
    <property type="entry name" value="YheA/YmcA-like"/>
    <property type="match status" value="1"/>
</dbReference>
<dbReference type="RefSeq" id="WP_013843683.1">
    <property type="nucleotide sequence ID" value="NC_015589.1"/>
</dbReference>
<dbReference type="InterPro" id="IPR023378">
    <property type="entry name" value="YheA/YmcA-like_dom_sf"/>
</dbReference>
<dbReference type="Proteomes" id="UP000009234">
    <property type="component" value="Chromosome"/>
</dbReference>
<dbReference type="HOGENOM" id="CLU_140243_1_1_9"/>
<organism evidence="1 2">
    <name type="scientific">Desulforamulus ruminis (strain ATCC 23193 / DSM 2154 / NCIMB 8452 / DL)</name>
    <name type="common">Desulfotomaculum ruminis</name>
    <dbReference type="NCBI Taxonomy" id="696281"/>
    <lineage>
        <taxon>Bacteria</taxon>
        <taxon>Bacillati</taxon>
        <taxon>Bacillota</taxon>
        <taxon>Clostridia</taxon>
        <taxon>Eubacteriales</taxon>
        <taxon>Peptococcaceae</taxon>
        <taxon>Desulforamulus</taxon>
    </lineage>
</organism>
<dbReference type="STRING" id="696281.Desru_3738"/>
<dbReference type="InterPro" id="IPR010368">
    <property type="entry name" value="Com_YlbF"/>
</dbReference>
<keyword evidence="2" id="KW-1185">Reference proteome</keyword>
<accession>F6DPZ4</accession>
<protein>
    <recommendedName>
        <fullName evidence="3">YlbF family regulator</fullName>
    </recommendedName>
</protein>
<name>F6DPZ4_DESRL</name>
<dbReference type="AlphaFoldDB" id="F6DPZ4"/>
<dbReference type="PANTHER" id="PTHR38448:SF1">
    <property type="entry name" value="YLBF FAMILY REGULATOR"/>
    <property type="match status" value="1"/>
</dbReference>
<sequence>MSVYDMAIELGKALSATEEYTRVKETQQAVAKDSEARALVNDFQQLQKAYQRMQMMGHQLTQENIGKLEELEKKASSNPLVKEYLNAQATFYGVVNDVNVKIQEGLTGKSLNEDEEPEAQGGCNCASNDSGSCGGSCSC</sequence>
<dbReference type="OrthoDB" id="9811402at2"/>
<evidence type="ECO:0008006" key="3">
    <source>
        <dbReference type="Google" id="ProtNLM"/>
    </source>
</evidence>
<dbReference type="InterPro" id="IPR052767">
    <property type="entry name" value="Bact_com_dev_regulator"/>
</dbReference>
<evidence type="ECO:0000313" key="2">
    <source>
        <dbReference type="Proteomes" id="UP000009234"/>
    </source>
</evidence>